<name>A0A3P7J0W9_STRVU</name>
<dbReference type="OrthoDB" id="5816130at2759"/>
<dbReference type="Proteomes" id="UP000270094">
    <property type="component" value="Unassembled WGS sequence"/>
</dbReference>
<feature type="region of interest" description="Disordered" evidence="1">
    <location>
        <begin position="45"/>
        <end position="64"/>
    </location>
</feature>
<evidence type="ECO:0000313" key="3">
    <source>
        <dbReference type="EMBL" id="VDM73239.1"/>
    </source>
</evidence>
<organism evidence="3 4">
    <name type="scientific">Strongylus vulgaris</name>
    <name type="common">Blood worm</name>
    <dbReference type="NCBI Taxonomy" id="40348"/>
    <lineage>
        <taxon>Eukaryota</taxon>
        <taxon>Metazoa</taxon>
        <taxon>Ecdysozoa</taxon>
        <taxon>Nematoda</taxon>
        <taxon>Chromadorea</taxon>
        <taxon>Rhabditida</taxon>
        <taxon>Rhabditina</taxon>
        <taxon>Rhabditomorpha</taxon>
        <taxon>Strongyloidea</taxon>
        <taxon>Strongylidae</taxon>
        <taxon>Strongylus</taxon>
    </lineage>
</organism>
<dbReference type="EMBL" id="UYYB01029572">
    <property type="protein sequence ID" value="VDM73239.1"/>
    <property type="molecule type" value="Genomic_DNA"/>
</dbReference>
<evidence type="ECO:0000256" key="1">
    <source>
        <dbReference type="SAM" id="MobiDB-lite"/>
    </source>
</evidence>
<feature type="compositionally biased region" description="Low complexity" evidence="1">
    <location>
        <begin position="45"/>
        <end position="56"/>
    </location>
</feature>
<keyword evidence="2" id="KW-0732">Signal</keyword>
<protein>
    <submittedName>
        <fullName evidence="3">Uncharacterized protein</fullName>
    </submittedName>
</protein>
<proteinExistence type="predicted"/>
<accession>A0A3P7J0W9</accession>
<dbReference type="AlphaFoldDB" id="A0A3P7J0W9"/>
<evidence type="ECO:0000313" key="4">
    <source>
        <dbReference type="Proteomes" id="UP000270094"/>
    </source>
</evidence>
<feature type="region of interest" description="Disordered" evidence="1">
    <location>
        <begin position="77"/>
        <end position="104"/>
    </location>
</feature>
<feature type="signal peptide" evidence="2">
    <location>
        <begin position="1"/>
        <end position="24"/>
    </location>
</feature>
<sequence>MIILKVVQSFWIVIISPLSAIASSQSPPPLYSDIEKGVIFDPLRSLSSTAPSSPTSPESPPMAIQYLYPPRYEPPSVHGSICRDEDNRSVRSPPSTEVAARGRSTITHRPSVTVIVMSGASL</sequence>
<reference evidence="3 4" key="1">
    <citation type="submission" date="2018-11" db="EMBL/GenBank/DDBJ databases">
        <authorList>
            <consortium name="Pathogen Informatics"/>
        </authorList>
    </citation>
    <scope>NUCLEOTIDE SEQUENCE [LARGE SCALE GENOMIC DNA]</scope>
</reference>
<keyword evidence="4" id="KW-1185">Reference proteome</keyword>
<gene>
    <name evidence="3" type="ORF">SVUK_LOCUS8237</name>
</gene>
<evidence type="ECO:0000256" key="2">
    <source>
        <dbReference type="SAM" id="SignalP"/>
    </source>
</evidence>
<feature type="chain" id="PRO_5017952030" evidence="2">
    <location>
        <begin position="25"/>
        <end position="122"/>
    </location>
</feature>